<dbReference type="InterPro" id="IPR016197">
    <property type="entry name" value="Chromo-like_dom_sf"/>
</dbReference>
<gene>
    <name evidence="5" type="ORF">LshimejAT787_1302880</name>
</gene>
<keyword evidence="6" id="KW-1185">Reference proteome</keyword>
<dbReference type="Gene3D" id="2.40.50.40">
    <property type="match status" value="2"/>
</dbReference>
<dbReference type="SUPFAM" id="SSF54160">
    <property type="entry name" value="Chromo domain-like"/>
    <property type="match status" value="2"/>
</dbReference>
<organism evidence="5 6">
    <name type="scientific">Lyophyllum shimeji</name>
    <name type="common">Hon-shimeji</name>
    <name type="synonym">Tricholoma shimeji</name>
    <dbReference type="NCBI Taxonomy" id="47721"/>
    <lineage>
        <taxon>Eukaryota</taxon>
        <taxon>Fungi</taxon>
        <taxon>Dikarya</taxon>
        <taxon>Basidiomycota</taxon>
        <taxon>Agaricomycotina</taxon>
        <taxon>Agaricomycetes</taxon>
        <taxon>Agaricomycetidae</taxon>
        <taxon>Agaricales</taxon>
        <taxon>Tricholomatineae</taxon>
        <taxon>Lyophyllaceae</taxon>
        <taxon>Lyophyllum</taxon>
    </lineage>
</organism>
<accession>A0A9P3PUX4</accession>
<dbReference type="OrthoDB" id="433924at2759"/>
<dbReference type="PROSITE" id="PS50013">
    <property type="entry name" value="CHROMO_2"/>
    <property type="match status" value="1"/>
</dbReference>
<dbReference type="SMART" id="SM00300">
    <property type="entry name" value="ChSh"/>
    <property type="match status" value="1"/>
</dbReference>
<dbReference type="SMART" id="SM00298">
    <property type="entry name" value="CHROMO"/>
    <property type="match status" value="1"/>
</dbReference>
<feature type="domain" description="Chromo" evidence="4">
    <location>
        <begin position="55"/>
        <end position="117"/>
    </location>
</feature>
<feature type="region of interest" description="Disordered" evidence="3">
    <location>
        <begin position="1"/>
        <end position="64"/>
    </location>
</feature>
<dbReference type="InterPro" id="IPR051219">
    <property type="entry name" value="Heterochromatin_chromo-domain"/>
</dbReference>
<dbReference type="AlphaFoldDB" id="A0A9P3PUX4"/>
<name>A0A9P3PUX4_LYOSH</name>
<evidence type="ECO:0000313" key="6">
    <source>
        <dbReference type="Proteomes" id="UP001063166"/>
    </source>
</evidence>
<dbReference type="Pfam" id="PF00385">
    <property type="entry name" value="Chromo"/>
    <property type="match status" value="1"/>
</dbReference>
<dbReference type="GO" id="GO:0006338">
    <property type="term" value="P:chromatin remodeling"/>
    <property type="evidence" value="ECO:0007669"/>
    <property type="project" value="UniProtKB-ARBA"/>
</dbReference>
<dbReference type="GO" id="GO:0005634">
    <property type="term" value="C:nucleus"/>
    <property type="evidence" value="ECO:0007669"/>
    <property type="project" value="UniProtKB-SubCell"/>
</dbReference>
<evidence type="ECO:0000256" key="2">
    <source>
        <dbReference type="ARBA" id="ARBA00023242"/>
    </source>
</evidence>
<evidence type="ECO:0000256" key="1">
    <source>
        <dbReference type="ARBA" id="ARBA00004123"/>
    </source>
</evidence>
<dbReference type="Pfam" id="PF01393">
    <property type="entry name" value="Chromo_shadow"/>
    <property type="match status" value="1"/>
</dbReference>
<dbReference type="InterPro" id="IPR023780">
    <property type="entry name" value="Chromo_domain"/>
</dbReference>
<evidence type="ECO:0000256" key="3">
    <source>
        <dbReference type="SAM" id="MobiDB-lite"/>
    </source>
</evidence>
<feature type="region of interest" description="Disordered" evidence="3">
    <location>
        <begin position="106"/>
        <end position="159"/>
    </location>
</feature>
<comment type="caution">
    <text evidence="5">The sequence shown here is derived from an EMBL/GenBank/DDBJ whole genome shotgun (WGS) entry which is preliminary data.</text>
</comment>
<keyword evidence="2" id="KW-0539">Nucleus</keyword>
<feature type="compositionally biased region" description="Acidic residues" evidence="3">
    <location>
        <begin position="32"/>
        <end position="59"/>
    </location>
</feature>
<dbReference type="PANTHER" id="PTHR22812">
    <property type="entry name" value="CHROMOBOX PROTEIN"/>
    <property type="match status" value="1"/>
</dbReference>
<sequence>MAKVSPLRSDGESASDSGAHANKKTKKVAKDVEEDGMEVDDAENGEEDSGEEEEYEIEAILDARRGSFPEGRMGYLVKWKGYDESENSWVDEIDAGNATALIEEYWRTHGKKPKKPADAKTPKRPRKSSAAAEEVSDTSTKKRARKSQTAVASVEDDEEVKGIRVAKKAKKNGAVKEKSEEFPTPDTDEVVLTDMSKYMGVSSWEHLVKTIDTIEKENDGSLAVYFSLIGGERIKENSKLCAERFPQKLIAFYESNLRWKTASGHEDES</sequence>
<proteinExistence type="predicted"/>
<protein>
    <submittedName>
        <fullName evidence="5">Chromo shadow domain containing protein</fullName>
    </submittedName>
</protein>
<dbReference type="Proteomes" id="UP001063166">
    <property type="component" value="Unassembled WGS sequence"/>
</dbReference>
<comment type="subcellular location">
    <subcellularLocation>
        <location evidence="1">Nucleus</location>
    </subcellularLocation>
</comment>
<dbReference type="InterPro" id="IPR000953">
    <property type="entry name" value="Chromo/chromo_shadow_dom"/>
</dbReference>
<evidence type="ECO:0000313" key="5">
    <source>
        <dbReference type="EMBL" id="GLB43387.1"/>
    </source>
</evidence>
<reference evidence="5" key="1">
    <citation type="submission" date="2022-07" db="EMBL/GenBank/DDBJ databases">
        <title>The genome of Lyophyllum shimeji provides insight into the initial evolution of ectomycorrhizal fungal genome.</title>
        <authorList>
            <person name="Kobayashi Y."/>
            <person name="Shibata T."/>
            <person name="Hirakawa H."/>
            <person name="Shigenobu S."/>
            <person name="Nishiyama T."/>
            <person name="Yamada A."/>
            <person name="Hasebe M."/>
            <person name="Kawaguchi M."/>
        </authorList>
    </citation>
    <scope>NUCLEOTIDE SEQUENCE</scope>
    <source>
        <strain evidence="5">AT787</strain>
    </source>
</reference>
<dbReference type="InterPro" id="IPR008251">
    <property type="entry name" value="Chromo_shadow_dom"/>
</dbReference>
<dbReference type="EMBL" id="BRPK01000013">
    <property type="protein sequence ID" value="GLB43387.1"/>
    <property type="molecule type" value="Genomic_DNA"/>
</dbReference>
<evidence type="ECO:0000259" key="4">
    <source>
        <dbReference type="PROSITE" id="PS50013"/>
    </source>
</evidence>